<dbReference type="AlphaFoldDB" id="A0AB39YV54"/>
<dbReference type="RefSeq" id="WP_278251950.1">
    <property type="nucleotide sequence ID" value="NZ_CP165735.1"/>
</dbReference>
<name>A0AB39YV54_9MICC</name>
<organism evidence="1">
    <name type="scientific">Paenarthrobacter sp. AMU7</name>
    <dbReference type="NCBI Taxonomy" id="3162492"/>
    <lineage>
        <taxon>Bacteria</taxon>
        <taxon>Bacillati</taxon>
        <taxon>Actinomycetota</taxon>
        <taxon>Actinomycetes</taxon>
        <taxon>Micrococcales</taxon>
        <taxon>Micrococcaceae</taxon>
        <taxon>Paenarthrobacter</taxon>
    </lineage>
</organism>
<evidence type="ECO:0000313" key="1">
    <source>
        <dbReference type="EMBL" id="XDV72972.1"/>
    </source>
</evidence>
<reference evidence="1" key="1">
    <citation type="submission" date="2024-07" db="EMBL/GenBank/DDBJ databases">
        <authorList>
            <person name="Li J."/>
            <person name="Wei H."/>
            <person name="Ma J."/>
        </authorList>
    </citation>
    <scope>NUCLEOTIDE SEQUENCE</scope>
    <source>
        <strain evidence="1">AMU7</strain>
    </source>
</reference>
<proteinExistence type="predicted"/>
<accession>A0AB39YV54</accession>
<dbReference type="EMBL" id="CP165735">
    <property type="protein sequence ID" value="XDV72972.1"/>
    <property type="molecule type" value="Genomic_DNA"/>
</dbReference>
<sequence length="42" mass="4880">MAASFRVVALVDRFSVGLVRSAVQMRRRMLRMERQNAMQVVL</sequence>
<gene>
    <name evidence="1" type="ORF">ABQM86_07375</name>
</gene>
<protein>
    <submittedName>
        <fullName evidence="1">Uncharacterized protein</fullName>
    </submittedName>
</protein>